<evidence type="ECO:0000256" key="1">
    <source>
        <dbReference type="SAM" id="MobiDB-lite"/>
    </source>
</evidence>
<dbReference type="InterPro" id="IPR036938">
    <property type="entry name" value="PAP2/HPO_sf"/>
</dbReference>
<reference evidence="4 5" key="1">
    <citation type="submission" date="2024-10" db="EMBL/GenBank/DDBJ databases">
        <title>The Natural Products Discovery Center: Release of the First 8490 Sequenced Strains for Exploring Actinobacteria Biosynthetic Diversity.</title>
        <authorList>
            <person name="Kalkreuter E."/>
            <person name="Kautsar S.A."/>
            <person name="Yang D."/>
            <person name="Bader C.D."/>
            <person name="Teijaro C.N."/>
            <person name="Fluegel L."/>
            <person name="Davis C.M."/>
            <person name="Simpson J.R."/>
            <person name="Lauterbach L."/>
            <person name="Steele A.D."/>
            <person name="Gui C."/>
            <person name="Meng S."/>
            <person name="Li G."/>
            <person name="Viehrig K."/>
            <person name="Ye F."/>
            <person name="Su P."/>
            <person name="Kiefer A.F."/>
            <person name="Nichols A."/>
            <person name="Cepeda A.J."/>
            <person name="Yan W."/>
            <person name="Fan B."/>
            <person name="Jiang Y."/>
            <person name="Adhikari A."/>
            <person name="Zheng C.-J."/>
            <person name="Schuster L."/>
            <person name="Cowan T.M."/>
            <person name="Smanski M.J."/>
            <person name="Chevrette M.G."/>
            <person name="De Carvalho L.P.S."/>
            <person name="Shen B."/>
        </authorList>
    </citation>
    <scope>NUCLEOTIDE SEQUENCE [LARGE SCALE GENOMIC DNA]</scope>
    <source>
        <strain evidence="4 5">NPDC049639</strain>
    </source>
</reference>
<dbReference type="CDD" id="cd03392">
    <property type="entry name" value="PAP2_like_2"/>
    <property type="match status" value="1"/>
</dbReference>
<feature type="region of interest" description="Disordered" evidence="1">
    <location>
        <begin position="291"/>
        <end position="316"/>
    </location>
</feature>
<keyword evidence="5" id="KW-1185">Reference proteome</keyword>
<gene>
    <name evidence="4" type="ORF">ACIB24_10965</name>
</gene>
<feature type="transmembrane region" description="Helical" evidence="2">
    <location>
        <begin position="72"/>
        <end position="94"/>
    </location>
</feature>
<evidence type="ECO:0000313" key="5">
    <source>
        <dbReference type="Proteomes" id="UP001612915"/>
    </source>
</evidence>
<dbReference type="SMART" id="SM00014">
    <property type="entry name" value="acidPPc"/>
    <property type="match status" value="1"/>
</dbReference>
<accession>A0ABW8ANA5</accession>
<dbReference type="PANTHER" id="PTHR14969">
    <property type="entry name" value="SPHINGOSINE-1-PHOSPHATE PHOSPHOHYDROLASE"/>
    <property type="match status" value="1"/>
</dbReference>
<keyword evidence="2" id="KW-0472">Membrane</keyword>
<comment type="caution">
    <text evidence="4">The sequence shown here is derived from an EMBL/GenBank/DDBJ whole genome shotgun (WGS) entry which is preliminary data.</text>
</comment>
<feature type="domain" description="Phosphatidic acid phosphatase type 2/haloperoxidase" evidence="3">
    <location>
        <begin position="72"/>
        <end position="184"/>
    </location>
</feature>
<dbReference type="RefSeq" id="WP_398279549.1">
    <property type="nucleotide sequence ID" value="NZ_JBITLV010000003.1"/>
</dbReference>
<feature type="transmembrane region" description="Helical" evidence="2">
    <location>
        <begin position="169"/>
        <end position="188"/>
    </location>
</feature>
<sequence>MTLAIGELTVNQHAWYALDQRWSQRVFDYARYRPHVRAIAEVVGHVTEPWVWRIVVLLAATLLWRRGRGSAALWWIATMAVAGLAGIGLKVLVARSRPDWPGSYVHIDGYTFPSGHAVNVAAFTASTAAVLWPVIGPRLRVLTATVGTVLALGVGADRVLLGVHHVSDVVAGWALGLAVVAAFSAFGVDDASWPGRASSAVSQHVSTGARIAVGGVLGVAALAGLSAIAPTQSPLVLPGVSTATPSPTPEEPHVQGTYSPPPDPFPGAHGGAVPIEHPGRAVDRREDPVRFVPLCGQPSEGFGASDSADVPRGGTR</sequence>
<proteinExistence type="predicted"/>
<feature type="transmembrane region" description="Helical" evidence="2">
    <location>
        <begin position="209"/>
        <end position="229"/>
    </location>
</feature>
<feature type="transmembrane region" description="Helical" evidence="2">
    <location>
        <begin position="114"/>
        <end position="134"/>
    </location>
</feature>
<evidence type="ECO:0000313" key="4">
    <source>
        <dbReference type="EMBL" id="MFI7587583.1"/>
    </source>
</evidence>
<feature type="transmembrane region" description="Helical" evidence="2">
    <location>
        <begin position="141"/>
        <end position="163"/>
    </location>
</feature>
<evidence type="ECO:0000256" key="2">
    <source>
        <dbReference type="SAM" id="Phobius"/>
    </source>
</evidence>
<dbReference type="Gene3D" id="1.20.144.10">
    <property type="entry name" value="Phosphatidic acid phosphatase type 2/haloperoxidase"/>
    <property type="match status" value="1"/>
</dbReference>
<dbReference type="PANTHER" id="PTHR14969:SF13">
    <property type="entry name" value="AT30094P"/>
    <property type="match status" value="1"/>
</dbReference>
<dbReference type="Proteomes" id="UP001612915">
    <property type="component" value="Unassembled WGS sequence"/>
</dbReference>
<feature type="region of interest" description="Disordered" evidence="1">
    <location>
        <begin position="239"/>
        <end position="278"/>
    </location>
</feature>
<dbReference type="Pfam" id="PF01569">
    <property type="entry name" value="PAP2"/>
    <property type="match status" value="1"/>
</dbReference>
<keyword evidence="2" id="KW-0812">Transmembrane</keyword>
<dbReference type="InterPro" id="IPR000326">
    <property type="entry name" value="PAP2/HPO"/>
</dbReference>
<dbReference type="SUPFAM" id="SSF48317">
    <property type="entry name" value="Acid phosphatase/Vanadium-dependent haloperoxidase"/>
    <property type="match status" value="1"/>
</dbReference>
<organism evidence="4 5">
    <name type="scientific">Spongisporangium articulatum</name>
    <dbReference type="NCBI Taxonomy" id="3362603"/>
    <lineage>
        <taxon>Bacteria</taxon>
        <taxon>Bacillati</taxon>
        <taxon>Actinomycetota</taxon>
        <taxon>Actinomycetes</taxon>
        <taxon>Kineosporiales</taxon>
        <taxon>Kineosporiaceae</taxon>
        <taxon>Spongisporangium</taxon>
    </lineage>
</organism>
<dbReference type="EMBL" id="JBITLV010000003">
    <property type="protein sequence ID" value="MFI7587583.1"/>
    <property type="molecule type" value="Genomic_DNA"/>
</dbReference>
<keyword evidence="2" id="KW-1133">Transmembrane helix</keyword>
<evidence type="ECO:0000259" key="3">
    <source>
        <dbReference type="SMART" id="SM00014"/>
    </source>
</evidence>
<name>A0ABW8ANA5_9ACTN</name>
<protein>
    <submittedName>
        <fullName evidence="4">Phosphatase PAP2 family protein</fullName>
    </submittedName>
</protein>